<dbReference type="STRING" id="114155.A0A4Q9P645"/>
<dbReference type="Pfam" id="PF12894">
    <property type="entry name" value="ANAPC4_WD40"/>
    <property type="match status" value="1"/>
</dbReference>
<dbReference type="Proteomes" id="UP000292957">
    <property type="component" value="Unassembled WGS sequence"/>
</dbReference>
<evidence type="ECO:0000256" key="4">
    <source>
        <dbReference type="ARBA" id="ARBA00022786"/>
    </source>
</evidence>
<dbReference type="Pfam" id="PF12896">
    <property type="entry name" value="ANAPC4"/>
    <property type="match status" value="1"/>
</dbReference>
<evidence type="ECO:0000256" key="5">
    <source>
        <dbReference type="ARBA" id="ARBA00023306"/>
    </source>
</evidence>
<organism evidence="9 10">
    <name type="scientific">Dichomitus squalens</name>
    <dbReference type="NCBI Taxonomy" id="114155"/>
    <lineage>
        <taxon>Eukaryota</taxon>
        <taxon>Fungi</taxon>
        <taxon>Dikarya</taxon>
        <taxon>Basidiomycota</taxon>
        <taxon>Agaricomycotina</taxon>
        <taxon>Agaricomycetes</taxon>
        <taxon>Polyporales</taxon>
        <taxon>Polyporaceae</taxon>
        <taxon>Dichomitus</taxon>
    </lineage>
</organism>
<proteinExistence type="predicted"/>
<dbReference type="GO" id="GO:0031145">
    <property type="term" value="P:anaphase-promoting complex-dependent catabolic process"/>
    <property type="evidence" value="ECO:0007669"/>
    <property type="project" value="InterPro"/>
</dbReference>
<dbReference type="OrthoDB" id="10259843at2759"/>
<dbReference type="InterPro" id="IPR015943">
    <property type="entry name" value="WD40/YVTN_repeat-like_dom_sf"/>
</dbReference>
<evidence type="ECO:0000313" key="8">
    <source>
        <dbReference type="EMBL" id="TBU35229.1"/>
    </source>
</evidence>
<dbReference type="PANTHER" id="PTHR13260:SF0">
    <property type="entry name" value="ANAPHASE-PROMOTING COMPLEX SUBUNIT 4"/>
    <property type="match status" value="1"/>
</dbReference>
<dbReference type="InterPro" id="IPR024790">
    <property type="entry name" value="APC4_long_dom"/>
</dbReference>
<dbReference type="GO" id="GO:0070979">
    <property type="term" value="P:protein K11-linked ubiquitination"/>
    <property type="evidence" value="ECO:0007669"/>
    <property type="project" value="TreeGrafter"/>
</dbReference>
<keyword evidence="5" id="KW-0131">Cell cycle</keyword>
<evidence type="ECO:0000256" key="1">
    <source>
        <dbReference type="ARBA" id="ARBA00016067"/>
    </source>
</evidence>
<evidence type="ECO:0000256" key="3">
    <source>
        <dbReference type="ARBA" id="ARBA00022776"/>
    </source>
</evidence>
<accession>A0A4Q9P645</accession>
<feature type="domain" description="Anaphase-promoting complex subunit 4 long" evidence="7">
    <location>
        <begin position="302"/>
        <end position="501"/>
    </location>
</feature>
<evidence type="ECO:0000313" key="10">
    <source>
        <dbReference type="Proteomes" id="UP000292082"/>
    </source>
</evidence>
<dbReference type="GO" id="GO:0034399">
    <property type="term" value="C:nuclear periphery"/>
    <property type="evidence" value="ECO:0007669"/>
    <property type="project" value="TreeGrafter"/>
</dbReference>
<protein>
    <recommendedName>
        <fullName evidence="1">Anaphase-promoting complex subunit 4</fullName>
    </recommendedName>
</protein>
<dbReference type="InterPro" id="IPR024977">
    <property type="entry name" value="Apc4-like_WD40_dom"/>
</dbReference>
<evidence type="ECO:0000259" key="7">
    <source>
        <dbReference type="Pfam" id="PF12896"/>
    </source>
</evidence>
<dbReference type="GO" id="GO:0051301">
    <property type="term" value="P:cell division"/>
    <property type="evidence" value="ECO:0007669"/>
    <property type="project" value="UniProtKB-KW"/>
</dbReference>
<dbReference type="GO" id="GO:0005680">
    <property type="term" value="C:anaphase-promoting complex"/>
    <property type="evidence" value="ECO:0007669"/>
    <property type="project" value="InterPro"/>
</dbReference>
<dbReference type="PANTHER" id="PTHR13260">
    <property type="entry name" value="ANAPHASE PROMOTING COMPLEX SUBUNIT 4 APC4"/>
    <property type="match status" value="1"/>
</dbReference>
<dbReference type="EMBL" id="ML145085">
    <property type="protein sequence ID" value="TBU65056.1"/>
    <property type="molecule type" value="Genomic_DNA"/>
</dbReference>
<keyword evidence="10" id="KW-1185">Reference proteome</keyword>
<reference evidence="9 10" key="1">
    <citation type="submission" date="2019-01" db="EMBL/GenBank/DDBJ databases">
        <title>Draft genome sequences of three monokaryotic isolates of the white-rot basidiomycete fungus Dichomitus squalens.</title>
        <authorList>
            <consortium name="DOE Joint Genome Institute"/>
            <person name="Lopez S.C."/>
            <person name="Andreopoulos B."/>
            <person name="Pangilinan J."/>
            <person name="Lipzen A."/>
            <person name="Riley R."/>
            <person name="Ahrendt S."/>
            <person name="Ng V."/>
            <person name="Barry K."/>
            <person name="Daum C."/>
            <person name="Grigoriev I.V."/>
            <person name="Hilden K.S."/>
            <person name="Makela M.R."/>
            <person name="de Vries R.P."/>
        </authorList>
    </citation>
    <scope>NUCLEOTIDE SEQUENCE [LARGE SCALE GENOMIC DNA]</scope>
    <source>
        <strain evidence="9 10">CBS 464.89</strain>
        <strain evidence="8">OM18370.1</strain>
    </source>
</reference>
<gene>
    <name evidence="9" type="ORF">BD310DRAFT_944005</name>
    <name evidence="8" type="ORF">BD311DRAFT_829018</name>
</gene>
<feature type="domain" description="Anaphase-promoting complex subunit 4-like WD40" evidence="6">
    <location>
        <begin position="23"/>
        <end position="108"/>
    </location>
</feature>
<dbReference type="InterPro" id="IPR024789">
    <property type="entry name" value="APC4"/>
</dbReference>
<sequence length="866" mass="95155">MATTIAPVATIQLPAASRVLRTSWCPDKDLLVVTTHVSHQEKMTLYKMQGSKKWEVTIQPQLLGKTEAEVVGVAWSPDVQSIAVASNPPMVSIHSIQDGKEIRSYPIELPYHKILVTGVWWFLEEKKVVGNGLPDIFKRGENITGSAHAILKGLPLLDPVQDDTRSLGSSELFAFKGVRSKSAQTTNVTPGSIDIWPRLPTDLAAASIAANRPDAEHTFPEAENEADDTNVNSILAVADNLGYVHLFLEGSYPLGAVSIRSKFFPKSLYKLRDHFFAHIGPAAAAAADPSVTLFPAVVQLPYLTGRHMRDVARVSSSARELLSYAMRVVRDMRVAWWGQDGSPGARTLGPKWLRSLEDRQKNEFGHEVAYALLDLTCLLTTGRSSESLLDYLGSGEHMSERSMQKWETIMTDALVRVRDLAEKRVAPACQRLYLLLQEVQGWAALPQYAVCNLKMAEVESCLDLTAAVIFNSSSLAAASRKELLRFKEFMKWIRYETARANATGDHHHHRPQHDILEVNEYLMSSLRASPIDKWFTGLAAPINRENIGVPSENLTIEAAIAKAQAALDSWDQTVHDDVAPRDLSHIERNLDKLLLTLTERCKAIFDEAARAAARSAVRVAEWGIAPTAAVPDTPQSAGGAAVIRERTVPDETKASDYEFSTCRRSLTERVVQPDNFIQFLAIRPPHDGVRSHLCVVRLQQGLGALKGVPTVEVAVLECCASGEASDGPVPFDLLDFDFFDSEVLVLVYRPKDQQTARIATVGYADLMYHAIPSHDYVTGTPRKALMEDVLRRLANGQVPSAPAPIIQSRTLDGCRAGGVTLAVNGRSGRRVSCVLDEAGLSLEVLDMEGDEEELELEEAEEDEGSG</sequence>
<dbReference type="Proteomes" id="UP000292082">
    <property type="component" value="Unassembled WGS sequence"/>
</dbReference>
<keyword evidence="3" id="KW-0498">Mitosis</keyword>
<keyword evidence="4" id="KW-0833">Ubl conjugation pathway</keyword>
<dbReference type="AlphaFoldDB" id="A0A4Q9P645"/>
<evidence type="ECO:0000256" key="2">
    <source>
        <dbReference type="ARBA" id="ARBA00022618"/>
    </source>
</evidence>
<evidence type="ECO:0000259" key="6">
    <source>
        <dbReference type="Pfam" id="PF12894"/>
    </source>
</evidence>
<keyword evidence="2" id="KW-0132">Cell division</keyword>
<dbReference type="EMBL" id="ML143387">
    <property type="protein sequence ID" value="TBU35229.1"/>
    <property type="molecule type" value="Genomic_DNA"/>
</dbReference>
<evidence type="ECO:0000313" key="9">
    <source>
        <dbReference type="EMBL" id="TBU65056.1"/>
    </source>
</evidence>
<name>A0A4Q9P645_9APHY</name>
<dbReference type="Gene3D" id="2.130.10.10">
    <property type="entry name" value="YVTN repeat-like/Quinoprotein amine dehydrogenase"/>
    <property type="match status" value="1"/>
</dbReference>
<dbReference type="SUPFAM" id="SSF101908">
    <property type="entry name" value="Putative isomerase YbhE"/>
    <property type="match status" value="1"/>
</dbReference>